<dbReference type="SUPFAM" id="SSF51445">
    <property type="entry name" value="(Trans)glycosidases"/>
    <property type="match status" value="1"/>
</dbReference>
<sequence>MNHLRAKLATLLLGVAGAGPAGAQSYTWTSSTEGHEWTQAKTSLQKTAPTAPLLTVKGGEKIVTFKAWGTCFNELGWDALQQLPPPEREALLGKLFAPAGELRFSRGRFAMNANDYARAWYSCDEVDGDFDLKHFNLDHDKATLIPYLKAAQRHNPALTFWISPWSPPSWMKINHSYAVRSDAKYNQLAPASDVALYEGTTVKDKGVFPERLAANDYLIQDPRYLRAYANYFCKFISAYKEQGIPITTAMFQNEAWSYTIYPGCAWTVPGIVRFNTEYLAPALRAQHPAVDVYLGTINTNRYETIDQVLADPRMAPAIKGVGLQWEGGQLLARLRAKYPQYRYMQSESECGWGAFDWKAAEHTFGLMTHYLGNGCDEYTFWNAVLADGGVSPWGWKQNALIRVDSKTRTATYTPEYYAARHFSHFIGAGTTIVAFREGTADQLPVLVAATAPDKYVVVAGNFGATPRSVAVKLGERYLSATLPAHSFNTFQAK</sequence>
<name>A0ABT9A6R0_9BACT</name>
<evidence type="ECO:0000256" key="4">
    <source>
        <dbReference type="RuleBase" id="RU361188"/>
    </source>
</evidence>
<dbReference type="InterPro" id="IPR033453">
    <property type="entry name" value="Glyco_hydro_30_TIM-barrel"/>
</dbReference>
<protein>
    <recommendedName>
        <fullName evidence="6">Glycosyl hydrolase family 30 TIM-barrel domain-containing protein</fullName>
    </recommendedName>
</protein>
<keyword evidence="3 4" id="KW-0378">Hydrolase</keyword>
<feature type="domain" description="Glycosyl hydrolase family 30 TIM-barrel" evidence="6">
    <location>
        <begin position="67"/>
        <end position="176"/>
    </location>
</feature>
<dbReference type="Proteomes" id="UP001167796">
    <property type="component" value="Unassembled WGS sequence"/>
</dbReference>
<feature type="domain" description="Glycosyl hydrolase family 30 TIM-barrel" evidence="6">
    <location>
        <begin position="223"/>
        <end position="426"/>
    </location>
</feature>
<keyword evidence="4" id="KW-0326">Glycosidase</keyword>
<evidence type="ECO:0000256" key="1">
    <source>
        <dbReference type="ARBA" id="ARBA00005382"/>
    </source>
</evidence>
<organism evidence="7 8">
    <name type="scientific">Hymenobacter mellowenesis</name>
    <dbReference type="NCBI Taxonomy" id="3063995"/>
    <lineage>
        <taxon>Bacteria</taxon>
        <taxon>Pseudomonadati</taxon>
        <taxon>Bacteroidota</taxon>
        <taxon>Cytophagia</taxon>
        <taxon>Cytophagales</taxon>
        <taxon>Hymenobacteraceae</taxon>
        <taxon>Hymenobacter</taxon>
    </lineage>
</organism>
<evidence type="ECO:0000256" key="5">
    <source>
        <dbReference type="SAM" id="SignalP"/>
    </source>
</evidence>
<dbReference type="Pfam" id="PF02055">
    <property type="entry name" value="Glyco_hydro_30"/>
    <property type="match status" value="2"/>
</dbReference>
<feature type="signal peptide" evidence="5">
    <location>
        <begin position="1"/>
        <end position="23"/>
    </location>
</feature>
<evidence type="ECO:0000313" key="7">
    <source>
        <dbReference type="EMBL" id="MDO7845518.1"/>
    </source>
</evidence>
<keyword evidence="8" id="KW-1185">Reference proteome</keyword>
<comment type="similarity">
    <text evidence="1 4">Belongs to the glycosyl hydrolase 30 family.</text>
</comment>
<dbReference type="InterPro" id="IPR001139">
    <property type="entry name" value="Glyco_hydro_30"/>
</dbReference>
<dbReference type="InterPro" id="IPR017853">
    <property type="entry name" value="GH"/>
</dbReference>
<dbReference type="Gene3D" id="2.60.40.1180">
    <property type="entry name" value="Golgi alpha-mannosidase II"/>
    <property type="match status" value="1"/>
</dbReference>
<reference evidence="7" key="1">
    <citation type="submission" date="2023-07" db="EMBL/GenBank/DDBJ databases">
        <authorList>
            <person name="Kim M.K."/>
        </authorList>
    </citation>
    <scope>NUCLEOTIDE SEQUENCE</scope>
    <source>
        <strain evidence="7">M29</strain>
    </source>
</reference>
<keyword evidence="2 5" id="KW-0732">Signal</keyword>
<evidence type="ECO:0000313" key="8">
    <source>
        <dbReference type="Proteomes" id="UP001167796"/>
    </source>
</evidence>
<dbReference type="Gene3D" id="3.20.20.80">
    <property type="entry name" value="Glycosidases"/>
    <property type="match status" value="1"/>
</dbReference>
<dbReference type="EMBL" id="JAUQSX010000001">
    <property type="protein sequence ID" value="MDO7845518.1"/>
    <property type="molecule type" value="Genomic_DNA"/>
</dbReference>
<dbReference type="InterPro" id="IPR013780">
    <property type="entry name" value="Glyco_hydro_b"/>
</dbReference>
<dbReference type="RefSeq" id="WP_305010199.1">
    <property type="nucleotide sequence ID" value="NZ_JAUQSX010000001.1"/>
</dbReference>
<evidence type="ECO:0000256" key="3">
    <source>
        <dbReference type="ARBA" id="ARBA00022801"/>
    </source>
</evidence>
<feature type="chain" id="PRO_5045331537" description="Glycosyl hydrolase family 30 TIM-barrel domain-containing protein" evidence="5">
    <location>
        <begin position="24"/>
        <end position="493"/>
    </location>
</feature>
<gene>
    <name evidence="7" type="ORF">Q5H92_04050</name>
</gene>
<evidence type="ECO:0000259" key="6">
    <source>
        <dbReference type="Pfam" id="PF02055"/>
    </source>
</evidence>
<evidence type="ECO:0000256" key="2">
    <source>
        <dbReference type="ARBA" id="ARBA00022729"/>
    </source>
</evidence>
<accession>A0ABT9A6R0</accession>
<dbReference type="PANTHER" id="PTHR11069">
    <property type="entry name" value="GLUCOSYLCERAMIDASE"/>
    <property type="match status" value="1"/>
</dbReference>
<dbReference type="PANTHER" id="PTHR11069:SF23">
    <property type="entry name" value="LYSOSOMAL ACID GLUCOSYLCERAMIDASE"/>
    <property type="match status" value="1"/>
</dbReference>
<comment type="caution">
    <text evidence="7">The sequence shown here is derived from an EMBL/GenBank/DDBJ whole genome shotgun (WGS) entry which is preliminary data.</text>
</comment>
<proteinExistence type="inferred from homology"/>